<organism evidence="2 3">
    <name type="scientific">Drechslerella dactyloides</name>
    <name type="common">Nematode-trapping fungus</name>
    <name type="synonym">Arthrobotrys dactyloides</name>
    <dbReference type="NCBI Taxonomy" id="74499"/>
    <lineage>
        <taxon>Eukaryota</taxon>
        <taxon>Fungi</taxon>
        <taxon>Dikarya</taxon>
        <taxon>Ascomycota</taxon>
        <taxon>Pezizomycotina</taxon>
        <taxon>Orbiliomycetes</taxon>
        <taxon>Orbiliales</taxon>
        <taxon>Orbiliaceae</taxon>
        <taxon>Drechslerella</taxon>
    </lineage>
</organism>
<gene>
    <name evidence="2" type="ORF">Dda_0393</name>
</gene>
<comment type="caution">
    <text evidence="2">The sequence shown here is derived from an EMBL/GenBank/DDBJ whole genome shotgun (WGS) entry which is preliminary data.</text>
</comment>
<proteinExistence type="predicted"/>
<dbReference type="EMBL" id="JAQGDS010000001">
    <property type="protein sequence ID" value="KAJ6264249.1"/>
    <property type="molecule type" value="Genomic_DNA"/>
</dbReference>
<keyword evidence="3" id="KW-1185">Reference proteome</keyword>
<protein>
    <submittedName>
        <fullName evidence="2">Uncharacterized protein</fullName>
    </submittedName>
</protein>
<sequence>MMTSRCLEATGIVGWDSFEGTLERAGPREPFFTSPWKNFSPRRLHNLSSGVEITRSRQPQLTFAAFNLGNRPTAASARLRLPRPDITPPPLAGSAS</sequence>
<name>A0AAD6NML7_DREDA</name>
<feature type="compositionally biased region" description="Pro residues" evidence="1">
    <location>
        <begin position="85"/>
        <end position="96"/>
    </location>
</feature>
<reference evidence="2" key="1">
    <citation type="submission" date="2023-01" db="EMBL/GenBank/DDBJ databases">
        <title>The chitinases involved in constricting ring structure development in the nematode-trapping fungus Drechslerella dactyloides.</title>
        <authorList>
            <person name="Wang R."/>
            <person name="Zhang L."/>
            <person name="Tang P."/>
            <person name="Li S."/>
            <person name="Liang L."/>
        </authorList>
    </citation>
    <scope>NUCLEOTIDE SEQUENCE</scope>
    <source>
        <strain evidence="2">YMF1.00031</strain>
    </source>
</reference>
<evidence type="ECO:0000313" key="3">
    <source>
        <dbReference type="Proteomes" id="UP001221413"/>
    </source>
</evidence>
<feature type="region of interest" description="Disordered" evidence="1">
    <location>
        <begin position="76"/>
        <end position="96"/>
    </location>
</feature>
<dbReference type="Proteomes" id="UP001221413">
    <property type="component" value="Unassembled WGS sequence"/>
</dbReference>
<dbReference type="AlphaFoldDB" id="A0AAD6NML7"/>
<evidence type="ECO:0000313" key="2">
    <source>
        <dbReference type="EMBL" id="KAJ6264249.1"/>
    </source>
</evidence>
<accession>A0AAD6NML7</accession>
<evidence type="ECO:0000256" key="1">
    <source>
        <dbReference type="SAM" id="MobiDB-lite"/>
    </source>
</evidence>